<feature type="compositionally biased region" description="Low complexity" evidence="12">
    <location>
        <begin position="32"/>
        <end position="43"/>
    </location>
</feature>
<evidence type="ECO:0000256" key="5">
    <source>
        <dbReference type="ARBA" id="ARBA00022679"/>
    </source>
</evidence>
<evidence type="ECO:0000256" key="3">
    <source>
        <dbReference type="ARBA" id="ARBA00022490"/>
    </source>
</evidence>
<feature type="domain" description="Protein kinase" evidence="13">
    <location>
        <begin position="53"/>
        <end position="318"/>
    </location>
</feature>
<feature type="region of interest" description="Disordered" evidence="12">
    <location>
        <begin position="1"/>
        <end position="43"/>
    </location>
</feature>
<dbReference type="InterPro" id="IPR008271">
    <property type="entry name" value="Ser/Thr_kinase_AS"/>
</dbReference>
<feature type="compositionally biased region" description="Basic and acidic residues" evidence="12">
    <location>
        <begin position="8"/>
        <end position="21"/>
    </location>
</feature>
<evidence type="ECO:0000256" key="12">
    <source>
        <dbReference type="SAM" id="MobiDB-lite"/>
    </source>
</evidence>
<dbReference type="PANTHER" id="PTHR24346:SF79">
    <property type="entry name" value="PROTEIN KINASE DOMAIN-CONTAINING PROTEIN"/>
    <property type="match status" value="1"/>
</dbReference>
<dbReference type="STRING" id="400682.A0A1X7VLU9"/>
<evidence type="ECO:0000256" key="11">
    <source>
        <dbReference type="PROSITE-ProRule" id="PRU10141"/>
    </source>
</evidence>
<dbReference type="EnsemblMetazoa" id="XM_003383463.3">
    <property type="protein sequence ID" value="XP_003383511.2"/>
    <property type="gene ID" value="LOC100637618"/>
</dbReference>
<evidence type="ECO:0000256" key="2">
    <source>
        <dbReference type="ARBA" id="ARBA00012513"/>
    </source>
</evidence>
<accession>A0A1X7VLU9</accession>
<dbReference type="PROSITE" id="PS50011">
    <property type="entry name" value="PROTEIN_KINASE_DOM"/>
    <property type="match status" value="1"/>
</dbReference>
<feature type="region of interest" description="Disordered" evidence="12">
    <location>
        <begin position="668"/>
        <end position="687"/>
    </location>
</feature>
<evidence type="ECO:0000256" key="4">
    <source>
        <dbReference type="ARBA" id="ARBA00022527"/>
    </source>
</evidence>
<evidence type="ECO:0000256" key="1">
    <source>
        <dbReference type="ARBA" id="ARBA00004496"/>
    </source>
</evidence>
<dbReference type="CDD" id="cd14003">
    <property type="entry name" value="STKc_AMPK-like"/>
    <property type="match status" value="1"/>
</dbReference>
<dbReference type="GO" id="GO:0035556">
    <property type="term" value="P:intracellular signal transduction"/>
    <property type="evidence" value="ECO:0007669"/>
    <property type="project" value="TreeGrafter"/>
</dbReference>
<keyword evidence="8 11" id="KW-0067">ATP-binding</keyword>
<dbReference type="FunFam" id="1.10.510.10:FF:001222">
    <property type="entry name" value="Serine/threonine-protein kinase ppk25"/>
    <property type="match status" value="1"/>
</dbReference>
<dbReference type="SMART" id="SM00220">
    <property type="entry name" value="S_TKc"/>
    <property type="match status" value="1"/>
</dbReference>
<dbReference type="Proteomes" id="UP000007879">
    <property type="component" value="Unassembled WGS sequence"/>
</dbReference>
<feature type="region of interest" description="Disordered" evidence="12">
    <location>
        <begin position="841"/>
        <end position="866"/>
    </location>
</feature>
<dbReference type="Pfam" id="PF23312">
    <property type="entry name" value="UBA_SIK3"/>
    <property type="match status" value="1"/>
</dbReference>
<dbReference type="InterPro" id="IPR011009">
    <property type="entry name" value="Kinase-like_dom_sf"/>
</dbReference>
<dbReference type="eggNOG" id="KOG0586">
    <property type="taxonomic scope" value="Eukaryota"/>
</dbReference>
<feature type="region of interest" description="Disordered" evidence="12">
    <location>
        <begin position="735"/>
        <end position="771"/>
    </location>
</feature>
<dbReference type="GO" id="GO:0005524">
    <property type="term" value="F:ATP binding"/>
    <property type="evidence" value="ECO:0007669"/>
    <property type="project" value="UniProtKB-UniRule"/>
</dbReference>
<dbReference type="CDD" id="cd14338">
    <property type="entry name" value="UBA_SIK"/>
    <property type="match status" value="1"/>
</dbReference>
<feature type="binding site" evidence="11">
    <location>
        <position position="82"/>
    </location>
    <ligand>
        <name>ATP</name>
        <dbReference type="ChEBI" id="CHEBI:30616"/>
    </ligand>
</feature>
<reference evidence="14" key="2">
    <citation type="submission" date="2017-05" db="UniProtKB">
        <authorList>
            <consortium name="EnsemblMetazoa"/>
        </authorList>
    </citation>
    <scope>IDENTIFICATION</scope>
</reference>
<evidence type="ECO:0000313" key="15">
    <source>
        <dbReference type="Proteomes" id="UP000007879"/>
    </source>
</evidence>
<proteinExistence type="predicted"/>
<dbReference type="PROSITE" id="PS00107">
    <property type="entry name" value="PROTEIN_KINASE_ATP"/>
    <property type="match status" value="1"/>
</dbReference>
<dbReference type="PROSITE" id="PS00108">
    <property type="entry name" value="PROTEIN_KINASE_ST"/>
    <property type="match status" value="1"/>
</dbReference>
<dbReference type="KEGG" id="aqu:100637618"/>
<comment type="catalytic activity">
    <reaction evidence="10">
        <text>L-seryl-[protein] + ATP = O-phospho-L-seryl-[protein] + ADP + H(+)</text>
        <dbReference type="Rhea" id="RHEA:17989"/>
        <dbReference type="Rhea" id="RHEA-COMP:9863"/>
        <dbReference type="Rhea" id="RHEA-COMP:11604"/>
        <dbReference type="ChEBI" id="CHEBI:15378"/>
        <dbReference type="ChEBI" id="CHEBI:29999"/>
        <dbReference type="ChEBI" id="CHEBI:30616"/>
        <dbReference type="ChEBI" id="CHEBI:83421"/>
        <dbReference type="ChEBI" id="CHEBI:456216"/>
        <dbReference type="EC" id="2.7.11.1"/>
    </reaction>
</comment>
<feature type="compositionally biased region" description="Polar residues" evidence="12">
    <location>
        <begin position="571"/>
        <end position="581"/>
    </location>
</feature>
<dbReference type="FunFam" id="3.30.200.20:FF:000042">
    <property type="entry name" value="Aurora kinase A"/>
    <property type="match status" value="1"/>
</dbReference>
<keyword evidence="5" id="KW-0808">Transferase</keyword>
<evidence type="ECO:0000256" key="7">
    <source>
        <dbReference type="ARBA" id="ARBA00022777"/>
    </source>
</evidence>
<comment type="catalytic activity">
    <reaction evidence="9">
        <text>L-threonyl-[protein] + ATP = O-phospho-L-threonyl-[protein] + ADP + H(+)</text>
        <dbReference type="Rhea" id="RHEA:46608"/>
        <dbReference type="Rhea" id="RHEA-COMP:11060"/>
        <dbReference type="Rhea" id="RHEA-COMP:11605"/>
        <dbReference type="ChEBI" id="CHEBI:15378"/>
        <dbReference type="ChEBI" id="CHEBI:30013"/>
        <dbReference type="ChEBI" id="CHEBI:30616"/>
        <dbReference type="ChEBI" id="CHEBI:61977"/>
        <dbReference type="ChEBI" id="CHEBI:456216"/>
        <dbReference type="EC" id="2.7.11.1"/>
    </reaction>
</comment>
<keyword evidence="7" id="KW-0418">Kinase</keyword>
<keyword evidence="6 11" id="KW-0547">Nucleotide-binding</keyword>
<feature type="compositionally biased region" description="Low complexity" evidence="12">
    <location>
        <begin position="672"/>
        <end position="685"/>
    </location>
</feature>
<feature type="compositionally biased region" description="Polar residues" evidence="12">
    <location>
        <begin position="852"/>
        <end position="866"/>
    </location>
</feature>
<name>A0A1X7VLU9_AMPQE</name>
<keyword evidence="3" id="KW-0963">Cytoplasm</keyword>
<dbReference type="Gene3D" id="1.10.510.10">
    <property type="entry name" value="Transferase(Phosphotransferase) domain 1"/>
    <property type="match status" value="1"/>
</dbReference>
<sequence>MSSNDQGTTREESGGPPEERTTGATAGHRPASAHSSQSSGSSSKHVKCIGRYVLIGHSLGKGNFARVEAAAHTLTRAKVAIKIIETDKIKEEYVRKNLLREAQLMRRLRHPNIIRLYETMKTNNLYCLVTEVAEGGELLSFVRNDFKEKRLPEATTRPFIRQLTSALYYLHGNGIVHRDLKMENILLDKKKRYVKIVDFGLSNAQKAGALLQTHCGSPEYAAPELFIPGRHYGPEVDVWSLGVNMYAMLVGKLPFRSPRQGTKKRQKLLEQISAGITEHHEKEMEHLSTSAVNLICHLLQPNSSRRASLDDVMHHPWTTKDGAHQLIPYEYTPPDPITQNLVIELMQKVLGETPSQIKETVKRDRCDWLAAIYNLLMDQPEGRNVLQRMITADPIDKLVSSSDHQTIAEHLSLSQGYGHSQHSQEHNDATGILNKPSFSMKHLRSKDDDQQAHSRAEYDILSKAPDRRKHLTVDHKPLGQLRNVHSAFYQSLFSNHTHHASGRRLNNDLSPHHHVDMGGVTKRHTSHHHDEFYMGMGGLEPPPRPHSRMSAPEPLPIPFQKSMLNKSLYNYAPSSNEQLPSESPPPTILTPDNMHQENSPRTGKGLAPTITTSSSRRRSAGNLKPLMRKTLSASVDTHLEQGGGGGATSWKGKNQIGPVRRMSYEAPPVGWSSQSQFSGSQRSISRNGPADIQSLMADPNQKFLLEPPSAHGMKSESMELKSELFAMKKEVVGAPGSKTDMSAEGLDNDGTEQERGRSVYRSSSAKNQPRLLSQIPEFSASAKHIGIGGGEGGSEHVNGLRIDVPTHRELPSIKTVKGEKISPGSRKKTFNLFGALRIKTAGSGGRSEDRASLTTQGSTPSSSDVV</sequence>
<evidence type="ECO:0000256" key="8">
    <source>
        <dbReference type="ARBA" id="ARBA00022840"/>
    </source>
</evidence>
<keyword evidence="4" id="KW-0723">Serine/threonine-protein kinase</keyword>
<evidence type="ECO:0000256" key="9">
    <source>
        <dbReference type="ARBA" id="ARBA00047899"/>
    </source>
</evidence>
<dbReference type="GO" id="GO:0005737">
    <property type="term" value="C:cytoplasm"/>
    <property type="evidence" value="ECO:0007669"/>
    <property type="project" value="UniProtKB-SubCell"/>
</dbReference>
<evidence type="ECO:0000256" key="10">
    <source>
        <dbReference type="ARBA" id="ARBA00048679"/>
    </source>
</evidence>
<dbReference type="AlphaFoldDB" id="A0A1X7VLU9"/>
<keyword evidence="15" id="KW-1185">Reference proteome</keyword>
<evidence type="ECO:0000256" key="6">
    <source>
        <dbReference type="ARBA" id="ARBA00022741"/>
    </source>
</evidence>
<feature type="region of interest" description="Disordered" evidence="12">
    <location>
        <begin position="571"/>
        <end position="625"/>
    </location>
</feature>
<dbReference type="Pfam" id="PF00069">
    <property type="entry name" value="Pkinase"/>
    <property type="match status" value="1"/>
</dbReference>
<dbReference type="InterPro" id="IPR000719">
    <property type="entry name" value="Prot_kinase_dom"/>
</dbReference>
<dbReference type="SUPFAM" id="SSF56112">
    <property type="entry name" value="Protein kinase-like (PK-like)"/>
    <property type="match status" value="1"/>
</dbReference>
<feature type="region of interest" description="Disordered" evidence="12">
    <location>
        <begin position="415"/>
        <end position="434"/>
    </location>
</feature>
<dbReference type="InterPro" id="IPR017441">
    <property type="entry name" value="Protein_kinase_ATP_BS"/>
</dbReference>
<protein>
    <recommendedName>
        <fullName evidence="2">non-specific serine/threonine protein kinase</fullName>
        <ecNumber evidence="2">2.7.11.1</ecNumber>
    </recommendedName>
</protein>
<dbReference type="PANTHER" id="PTHR24346">
    <property type="entry name" value="MAP/MICROTUBULE AFFINITY-REGULATING KINASE"/>
    <property type="match status" value="1"/>
</dbReference>
<dbReference type="InParanoid" id="A0A1X7VLU9"/>
<evidence type="ECO:0000259" key="13">
    <source>
        <dbReference type="PROSITE" id="PS50011"/>
    </source>
</evidence>
<dbReference type="OrthoDB" id="193931at2759"/>
<dbReference type="EnsemblMetazoa" id="Aqu2.1.41356_001">
    <property type="protein sequence ID" value="Aqu2.1.41356_001"/>
    <property type="gene ID" value="Aqu2.1.41356"/>
</dbReference>
<organism evidence="14">
    <name type="scientific">Amphimedon queenslandica</name>
    <name type="common">Sponge</name>
    <dbReference type="NCBI Taxonomy" id="400682"/>
    <lineage>
        <taxon>Eukaryota</taxon>
        <taxon>Metazoa</taxon>
        <taxon>Porifera</taxon>
        <taxon>Demospongiae</taxon>
        <taxon>Heteroscleromorpha</taxon>
        <taxon>Haplosclerida</taxon>
        <taxon>Niphatidae</taxon>
        <taxon>Amphimedon</taxon>
    </lineage>
</organism>
<dbReference type="GO" id="GO:0004674">
    <property type="term" value="F:protein serine/threonine kinase activity"/>
    <property type="evidence" value="ECO:0007669"/>
    <property type="project" value="UniProtKB-KW"/>
</dbReference>
<dbReference type="EC" id="2.7.11.1" evidence="2"/>
<reference evidence="15" key="1">
    <citation type="journal article" date="2010" name="Nature">
        <title>The Amphimedon queenslandica genome and the evolution of animal complexity.</title>
        <authorList>
            <person name="Srivastava M."/>
            <person name="Simakov O."/>
            <person name="Chapman J."/>
            <person name="Fahey B."/>
            <person name="Gauthier M.E."/>
            <person name="Mitros T."/>
            <person name="Richards G.S."/>
            <person name="Conaco C."/>
            <person name="Dacre M."/>
            <person name="Hellsten U."/>
            <person name="Larroux C."/>
            <person name="Putnam N.H."/>
            <person name="Stanke M."/>
            <person name="Adamska M."/>
            <person name="Darling A."/>
            <person name="Degnan S.M."/>
            <person name="Oakley T.H."/>
            <person name="Plachetzki D.C."/>
            <person name="Zhai Y."/>
            <person name="Adamski M."/>
            <person name="Calcino A."/>
            <person name="Cummins S.F."/>
            <person name="Goodstein D.M."/>
            <person name="Harris C."/>
            <person name="Jackson D.J."/>
            <person name="Leys S.P."/>
            <person name="Shu S."/>
            <person name="Woodcroft B.J."/>
            <person name="Vervoort M."/>
            <person name="Kosik K.S."/>
            <person name="Manning G."/>
            <person name="Degnan B.M."/>
            <person name="Rokhsar D.S."/>
        </authorList>
    </citation>
    <scope>NUCLEOTIDE SEQUENCE [LARGE SCALE GENOMIC DNA]</scope>
</reference>
<dbReference type="InterPro" id="IPR057380">
    <property type="entry name" value="UBA_SIK1/2/3"/>
</dbReference>
<feature type="compositionally biased region" description="Polar residues" evidence="12">
    <location>
        <begin position="760"/>
        <end position="771"/>
    </location>
</feature>
<comment type="subcellular location">
    <subcellularLocation>
        <location evidence="1">Cytoplasm</location>
    </subcellularLocation>
</comment>
<evidence type="ECO:0000313" key="14">
    <source>
        <dbReference type="EnsemblMetazoa" id="Aqu2.1.41356_001"/>
    </source>
</evidence>
<gene>
    <name evidence="14" type="primary">100637618</name>
</gene>